<accession>A0A0R3KJZ5</accession>
<comment type="caution">
    <text evidence="2">The sequence shown here is derived from an EMBL/GenBank/DDBJ whole genome shotgun (WGS) entry which is preliminary data.</text>
</comment>
<name>A0A0R3KJZ5_9BRAD</name>
<dbReference type="RefSeq" id="WP_057849924.1">
    <property type="nucleotide sequence ID" value="NZ_LLXX01000050.1"/>
</dbReference>
<dbReference type="InterPro" id="IPR036938">
    <property type="entry name" value="PAP2/HPO_sf"/>
</dbReference>
<dbReference type="STRING" id="1518501.CQ10_06420"/>
<evidence type="ECO:0000313" key="3">
    <source>
        <dbReference type="Proteomes" id="UP000051913"/>
    </source>
</evidence>
<dbReference type="Proteomes" id="UP000051913">
    <property type="component" value="Unassembled WGS sequence"/>
</dbReference>
<keyword evidence="3" id="KW-1185">Reference proteome</keyword>
<dbReference type="SUPFAM" id="SSF48317">
    <property type="entry name" value="Acid phosphatase/Vanadium-dependent haloperoxidase"/>
    <property type="match status" value="1"/>
</dbReference>
<organism evidence="2 3">
    <name type="scientific">Bradyrhizobium valentinum</name>
    <dbReference type="NCBI Taxonomy" id="1518501"/>
    <lineage>
        <taxon>Bacteria</taxon>
        <taxon>Pseudomonadati</taxon>
        <taxon>Pseudomonadota</taxon>
        <taxon>Alphaproteobacteria</taxon>
        <taxon>Hyphomicrobiales</taxon>
        <taxon>Nitrobacteraceae</taxon>
        <taxon>Bradyrhizobium</taxon>
    </lineage>
</organism>
<keyword evidence="1" id="KW-0732">Signal</keyword>
<dbReference type="CDD" id="cd03398">
    <property type="entry name" value="PAP2_haloperoxidase"/>
    <property type="match status" value="1"/>
</dbReference>
<proteinExistence type="predicted"/>
<dbReference type="Gene3D" id="1.10.606.20">
    <property type="match status" value="1"/>
</dbReference>
<evidence type="ECO:0000313" key="2">
    <source>
        <dbReference type="EMBL" id="KRR10580.1"/>
    </source>
</evidence>
<dbReference type="PANTHER" id="PTHR34599">
    <property type="entry name" value="PEROXIDASE-RELATED"/>
    <property type="match status" value="1"/>
</dbReference>
<gene>
    <name evidence="2" type="ORF">CP49_12435</name>
</gene>
<reference evidence="2 3" key="1">
    <citation type="submission" date="2014-03" db="EMBL/GenBank/DDBJ databases">
        <title>Bradyrhizobium valentinum sp. nov., isolated from effective nodules of Lupinus mariae-josephae, a lupine endemic of basic-lime soils in Eastern Spain.</title>
        <authorList>
            <person name="Duran D."/>
            <person name="Rey L."/>
            <person name="Navarro A."/>
            <person name="Busquets A."/>
            <person name="Imperial J."/>
            <person name="Ruiz-Argueso T."/>
        </authorList>
    </citation>
    <scope>NUCLEOTIDE SEQUENCE [LARGE SCALE GENOMIC DNA]</scope>
    <source>
        <strain evidence="2 3">LmjM3</strain>
    </source>
</reference>
<dbReference type="InterPro" id="IPR052559">
    <property type="entry name" value="V-haloperoxidase"/>
</dbReference>
<dbReference type="EMBL" id="LLXX01000050">
    <property type="protein sequence ID" value="KRR10580.1"/>
    <property type="molecule type" value="Genomic_DNA"/>
</dbReference>
<dbReference type="PANTHER" id="PTHR34599:SF1">
    <property type="entry name" value="PHOSPHATIDIC ACID PHOSPHATASE TYPE 2_HALOPEROXIDASE DOMAIN-CONTAINING PROTEIN"/>
    <property type="match status" value="1"/>
</dbReference>
<dbReference type="AlphaFoldDB" id="A0A0R3KJZ5"/>
<sequence length="412" mass="44515">MKSVSGLTAATLLPGIIAAALLSASARADVVTDWNVTTSTLVSSDIGNNPRLRTLAMVHVAMSDAINTVHNRYTRVVATVPASPDASAEAAAATAARQILIQIYPAKKDKIEEAYAASLKAIPDGSAKDEGIKLGMAVADAVQADRANDGTNAPDTYRPHTAPGIYVPTTLPMLEQYAHAKPWVFGSADQFRPGPPPALSSAEWARDYNEVKSLGGTKSTARTAEQTEAVRFWDNINFGPAWQAAARELAMKHEMPLAECARLFALLNMSLANAYIVNWDAKYTYNLWRPVTAIRNGDQDGNDATVRDAGWTSFNPTPMHPEYPSQATINATIASAVLESVFGPVKAIPFTATDVRDAKRTRPFASLADMAEEQKNVRVWGGVHYRFAIRTSEDVGRKVAAYMIENTLKPAR</sequence>
<feature type="chain" id="PRO_5009796805" evidence="1">
    <location>
        <begin position="29"/>
        <end position="412"/>
    </location>
</feature>
<feature type="signal peptide" evidence="1">
    <location>
        <begin position="1"/>
        <end position="28"/>
    </location>
</feature>
<protein>
    <submittedName>
        <fullName evidence="2">Uncharacterized protein</fullName>
    </submittedName>
</protein>
<evidence type="ECO:0000256" key="1">
    <source>
        <dbReference type="SAM" id="SignalP"/>
    </source>
</evidence>